<evidence type="ECO:0000313" key="4">
    <source>
        <dbReference type="EMBL" id="RJY17669.1"/>
    </source>
</evidence>
<comment type="caution">
    <text evidence="4">The sequence shown here is derived from an EMBL/GenBank/DDBJ whole genome shotgun (WGS) entry which is preliminary data.</text>
</comment>
<sequence length="275" mass="31174">MARFLMLLLIISTSAVALETPHSGHFDRRVKHINFNPQQVVKLVGHYGFSTDIEFSNQESISQIAMGDAEAWAVTPVANHIFIKPRAQNAITNMTVLTQSTTGHHVYNFELMAHWSQHGAHPKPNDMMFQVRFLYPNQVKASEQFKKKQRQLSQRLNSISAPTIKNQNYFYKGNDSLVPVSAFDDGRFTYITFNGKQDLPAVYLVDRDNNESLVNSNINSAFPYTIIVQRIAKQLVLRHGDKVLCLFNQSFGTEKAAEYTTSNISNVERHLKGGK</sequence>
<dbReference type="OrthoDB" id="5357875at2"/>
<evidence type="ECO:0000313" key="5">
    <source>
        <dbReference type="Proteomes" id="UP000273022"/>
    </source>
</evidence>
<feature type="chain" id="PRO_5017361151" evidence="3">
    <location>
        <begin position="18"/>
        <end position="275"/>
    </location>
</feature>
<keyword evidence="5" id="KW-1185">Reference proteome</keyword>
<dbReference type="InterPro" id="IPR038161">
    <property type="entry name" value="VirB9/CagX/TrbG_C_sf"/>
</dbReference>
<dbReference type="RefSeq" id="WP_121853079.1">
    <property type="nucleotide sequence ID" value="NZ_CP037952.1"/>
</dbReference>
<dbReference type="EMBL" id="QYYH01000037">
    <property type="protein sequence ID" value="RJY17669.1"/>
    <property type="molecule type" value="Genomic_DNA"/>
</dbReference>
<dbReference type="Gene3D" id="2.60.40.2500">
    <property type="match status" value="1"/>
</dbReference>
<dbReference type="InterPro" id="IPR014148">
    <property type="entry name" value="VirB9"/>
</dbReference>
<dbReference type="AlphaFoldDB" id="A0A3A6TTU9"/>
<keyword evidence="2 3" id="KW-0732">Signal</keyword>
<reference evidence="4 5" key="1">
    <citation type="submission" date="2018-09" db="EMBL/GenBank/DDBJ databases">
        <title>Phylogeny of the Shewanellaceae, and recommendation for two new genera, Pseudoshewanella and Parashewanella.</title>
        <authorList>
            <person name="Wang G."/>
        </authorList>
    </citation>
    <scope>NUCLEOTIDE SEQUENCE [LARGE SCALE GENOMIC DNA]</scope>
    <source>
        <strain evidence="4 5">KCTC 22492</strain>
    </source>
</reference>
<dbReference type="Proteomes" id="UP000273022">
    <property type="component" value="Unassembled WGS sequence"/>
</dbReference>
<protein>
    <submittedName>
        <fullName evidence="4">P-type conjugative transfer protein VirB9</fullName>
    </submittedName>
</protein>
<organism evidence="4 5">
    <name type="scientific">Parashewanella spongiae</name>
    <dbReference type="NCBI Taxonomy" id="342950"/>
    <lineage>
        <taxon>Bacteria</taxon>
        <taxon>Pseudomonadati</taxon>
        <taxon>Pseudomonadota</taxon>
        <taxon>Gammaproteobacteria</taxon>
        <taxon>Alteromonadales</taxon>
        <taxon>Shewanellaceae</taxon>
        <taxon>Parashewanella</taxon>
    </lineage>
</organism>
<gene>
    <name evidence="4" type="primary">virB9</name>
    <name evidence="4" type="ORF">D5R81_07730</name>
</gene>
<dbReference type="Pfam" id="PF03524">
    <property type="entry name" value="CagX"/>
    <property type="match status" value="1"/>
</dbReference>
<comment type="similarity">
    <text evidence="1">Belongs to the TrbG/VirB9 family.</text>
</comment>
<accession>A0A3A6TTU9</accession>
<proteinExistence type="inferred from homology"/>
<dbReference type="InterPro" id="IPR033645">
    <property type="entry name" value="VirB9/CagX/TrbG_C"/>
</dbReference>
<dbReference type="InterPro" id="IPR010258">
    <property type="entry name" value="Conjugal_tfr_TrbG/VirB9/CagX"/>
</dbReference>
<dbReference type="CDD" id="cd06911">
    <property type="entry name" value="VirB9_CagX_TrbG"/>
    <property type="match status" value="1"/>
</dbReference>
<evidence type="ECO:0000256" key="3">
    <source>
        <dbReference type="SAM" id="SignalP"/>
    </source>
</evidence>
<dbReference type="NCBIfam" id="TIGR02781">
    <property type="entry name" value="VirB9"/>
    <property type="match status" value="1"/>
</dbReference>
<evidence type="ECO:0000256" key="2">
    <source>
        <dbReference type="ARBA" id="ARBA00022729"/>
    </source>
</evidence>
<evidence type="ECO:0000256" key="1">
    <source>
        <dbReference type="ARBA" id="ARBA00006135"/>
    </source>
</evidence>
<name>A0A3A6TTU9_9GAMM</name>
<feature type="signal peptide" evidence="3">
    <location>
        <begin position="1"/>
        <end position="17"/>
    </location>
</feature>